<dbReference type="PANTHER" id="PTHR42911:SF1">
    <property type="entry name" value="MODULATOR OF FTSH PROTEASE HFLC"/>
    <property type="match status" value="1"/>
</dbReference>
<sequence length="309" mass="35081">MNGKSSLAIIVLALVILAGLSSLYIVDERESAIRLRFSEVVESGIQPGLHFKMPLIDEIKRFDIRLITLDSQSERFITSEQKSLEVDSYVQWRINDTSMFYTANSGGDYFRANQVLGSRVNAALRDAFGDKSLREVVTGLRNDEKLPDANNIDSDYGQRDILMANVLKKVNDVAKTELGIEVIDIRVKAIDLPQEVSSDVFRRMRSDREQEARKFRSEGQRQAEIIQANADQTRTIELANAFRESEQIKGSGDAEAAAIYAEAYNQDEEFYAFYRSLRAYRNSFNGGQDILVLEPESDFFRYLNNQNGN</sequence>
<dbReference type="InterPro" id="IPR001107">
    <property type="entry name" value="Band_7"/>
</dbReference>
<evidence type="ECO:0000256" key="4">
    <source>
        <dbReference type="ARBA" id="ARBA00022989"/>
    </source>
</evidence>
<dbReference type="GO" id="GO:0006508">
    <property type="term" value="P:proteolysis"/>
    <property type="evidence" value="ECO:0007669"/>
    <property type="project" value="UniProtKB-KW"/>
</dbReference>
<dbReference type="InterPro" id="IPR010200">
    <property type="entry name" value="HflC"/>
</dbReference>
<evidence type="ECO:0000256" key="2">
    <source>
        <dbReference type="ARBA" id="ARBA00007862"/>
    </source>
</evidence>
<dbReference type="SMART" id="SM00244">
    <property type="entry name" value="PHB"/>
    <property type="match status" value="1"/>
</dbReference>
<gene>
    <name evidence="8" type="primary">hflC</name>
    <name evidence="8" type="ORF">ACFOND_03515</name>
</gene>
<dbReference type="NCBIfam" id="TIGR01932">
    <property type="entry name" value="hflC"/>
    <property type="match status" value="1"/>
</dbReference>
<proteinExistence type="inferred from homology"/>
<evidence type="ECO:0000313" key="8">
    <source>
        <dbReference type="EMBL" id="MFC3700697.1"/>
    </source>
</evidence>
<dbReference type="Pfam" id="PF01145">
    <property type="entry name" value="Band_7"/>
    <property type="match status" value="1"/>
</dbReference>
<dbReference type="EMBL" id="JBHRYN010000006">
    <property type="protein sequence ID" value="MFC3700697.1"/>
    <property type="molecule type" value="Genomic_DNA"/>
</dbReference>
<name>A0ABV7WNM7_9GAMM</name>
<dbReference type="SUPFAM" id="SSF117892">
    <property type="entry name" value="Band 7/SPFH domain"/>
    <property type="match status" value="1"/>
</dbReference>
<evidence type="ECO:0000256" key="6">
    <source>
        <dbReference type="PIRNR" id="PIRNR005651"/>
    </source>
</evidence>
<dbReference type="InterPro" id="IPR036013">
    <property type="entry name" value="Band_7/SPFH_dom_sf"/>
</dbReference>
<keyword evidence="9" id="KW-1185">Reference proteome</keyword>
<dbReference type="Gene3D" id="3.30.479.30">
    <property type="entry name" value="Band 7 domain"/>
    <property type="match status" value="1"/>
</dbReference>
<comment type="subcellular location">
    <subcellularLocation>
        <location evidence="1">Membrane</location>
        <topology evidence="1">Single-pass membrane protein</topology>
    </subcellularLocation>
</comment>
<reference evidence="9" key="1">
    <citation type="journal article" date="2019" name="Int. J. Syst. Evol. Microbiol.">
        <title>The Global Catalogue of Microorganisms (GCM) 10K type strain sequencing project: providing services to taxonomists for standard genome sequencing and annotation.</title>
        <authorList>
            <consortium name="The Broad Institute Genomics Platform"/>
            <consortium name="The Broad Institute Genome Sequencing Center for Infectious Disease"/>
            <person name="Wu L."/>
            <person name="Ma J."/>
        </authorList>
    </citation>
    <scope>NUCLEOTIDE SEQUENCE [LARGE SCALE GENOMIC DNA]</scope>
    <source>
        <strain evidence="9">CECT 8288</strain>
    </source>
</reference>
<keyword evidence="3" id="KW-0812">Transmembrane</keyword>
<accession>A0ABV7WNM7</accession>
<dbReference type="Proteomes" id="UP001595710">
    <property type="component" value="Unassembled WGS sequence"/>
</dbReference>
<keyword evidence="5" id="KW-0472">Membrane</keyword>
<dbReference type="PANTHER" id="PTHR42911">
    <property type="entry name" value="MODULATOR OF FTSH PROTEASE HFLC"/>
    <property type="match status" value="1"/>
</dbReference>
<keyword evidence="4" id="KW-1133">Transmembrane helix</keyword>
<protein>
    <recommendedName>
        <fullName evidence="6">Protein HflC</fullName>
    </recommendedName>
</protein>
<feature type="domain" description="Band 7" evidence="7">
    <location>
        <begin position="21"/>
        <end position="204"/>
    </location>
</feature>
<dbReference type="RefSeq" id="WP_290281108.1">
    <property type="nucleotide sequence ID" value="NZ_JAUFQI010000001.1"/>
</dbReference>
<evidence type="ECO:0000256" key="3">
    <source>
        <dbReference type="ARBA" id="ARBA00022692"/>
    </source>
</evidence>
<evidence type="ECO:0000313" key="9">
    <source>
        <dbReference type="Proteomes" id="UP001595710"/>
    </source>
</evidence>
<comment type="caution">
    <text evidence="8">The sequence shown here is derived from an EMBL/GenBank/DDBJ whole genome shotgun (WGS) entry which is preliminary data.</text>
</comment>
<keyword evidence="8" id="KW-0645">Protease</keyword>
<comment type="similarity">
    <text evidence="2 6">Belongs to the band 7/mec-2 family. HflC subfamily.</text>
</comment>
<dbReference type="PIRSF" id="PIRSF005651">
    <property type="entry name" value="HflC"/>
    <property type="match status" value="1"/>
</dbReference>
<evidence type="ECO:0000259" key="7">
    <source>
        <dbReference type="SMART" id="SM00244"/>
    </source>
</evidence>
<comment type="function">
    <text evidence="6">HflC and HflK could regulate a protease.</text>
</comment>
<organism evidence="8 9">
    <name type="scientific">Reinekea marina</name>
    <dbReference type="NCBI Taxonomy" id="1310421"/>
    <lineage>
        <taxon>Bacteria</taxon>
        <taxon>Pseudomonadati</taxon>
        <taxon>Pseudomonadota</taxon>
        <taxon>Gammaproteobacteria</taxon>
        <taxon>Oceanospirillales</taxon>
        <taxon>Saccharospirillaceae</taxon>
        <taxon>Reinekea</taxon>
    </lineage>
</organism>
<dbReference type="CDD" id="cd03405">
    <property type="entry name" value="SPFH_HflC"/>
    <property type="match status" value="1"/>
</dbReference>
<evidence type="ECO:0000256" key="5">
    <source>
        <dbReference type="ARBA" id="ARBA00023136"/>
    </source>
</evidence>
<dbReference type="GO" id="GO:0008233">
    <property type="term" value="F:peptidase activity"/>
    <property type="evidence" value="ECO:0007669"/>
    <property type="project" value="UniProtKB-KW"/>
</dbReference>
<keyword evidence="8" id="KW-0378">Hydrolase</keyword>
<evidence type="ECO:0000256" key="1">
    <source>
        <dbReference type="ARBA" id="ARBA00004167"/>
    </source>
</evidence>